<evidence type="ECO:0000256" key="7">
    <source>
        <dbReference type="ARBA" id="ARBA00022840"/>
    </source>
</evidence>
<dbReference type="GO" id="GO:0005524">
    <property type="term" value="F:ATP binding"/>
    <property type="evidence" value="ECO:0007669"/>
    <property type="project" value="UniProtKB-KW"/>
</dbReference>
<keyword evidence="8" id="KW-0238">DNA-binding</keyword>
<keyword evidence="7" id="KW-0067">ATP-binding</keyword>
<proteinExistence type="predicted"/>
<evidence type="ECO:0000256" key="3">
    <source>
        <dbReference type="ARBA" id="ARBA00022763"/>
    </source>
</evidence>
<keyword evidence="3" id="KW-0227">DNA damage</keyword>
<name>A0A9D2MVZ1_9FIRM</name>
<evidence type="ECO:0000256" key="5">
    <source>
        <dbReference type="ARBA" id="ARBA00022806"/>
    </source>
</evidence>
<evidence type="ECO:0000256" key="4">
    <source>
        <dbReference type="ARBA" id="ARBA00022801"/>
    </source>
</evidence>
<evidence type="ECO:0000256" key="2">
    <source>
        <dbReference type="ARBA" id="ARBA00022741"/>
    </source>
</evidence>
<evidence type="ECO:0000313" key="12">
    <source>
        <dbReference type="Proteomes" id="UP000826793"/>
    </source>
</evidence>
<feature type="domain" description="UvrD-like helicase C-terminal" evidence="10">
    <location>
        <begin position="263"/>
        <end position="585"/>
    </location>
</feature>
<dbReference type="AlphaFoldDB" id="A0A9D2MVZ1"/>
<dbReference type="Gene3D" id="3.40.50.300">
    <property type="entry name" value="P-loop containing nucleotide triphosphate hydrolases"/>
    <property type="match status" value="4"/>
</dbReference>
<evidence type="ECO:0000256" key="8">
    <source>
        <dbReference type="ARBA" id="ARBA00023125"/>
    </source>
</evidence>
<dbReference type="Gene3D" id="3.90.320.10">
    <property type="match status" value="1"/>
</dbReference>
<dbReference type="InterPro" id="IPR038726">
    <property type="entry name" value="PDDEXK_AddAB-type"/>
</dbReference>
<dbReference type="InterPro" id="IPR027417">
    <property type="entry name" value="P-loop_NTPase"/>
</dbReference>
<dbReference type="InterPro" id="IPR049035">
    <property type="entry name" value="ADDB_N"/>
</dbReference>
<evidence type="ECO:0000259" key="10">
    <source>
        <dbReference type="PROSITE" id="PS51217"/>
    </source>
</evidence>
<dbReference type="InterPro" id="IPR011604">
    <property type="entry name" value="PDDEXK-like_dom_sf"/>
</dbReference>
<dbReference type="GO" id="GO:0003677">
    <property type="term" value="F:DNA binding"/>
    <property type="evidence" value="ECO:0007669"/>
    <property type="project" value="UniProtKB-KW"/>
</dbReference>
<accession>A0A9D2MVZ1</accession>
<keyword evidence="5" id="KW-0347">Helicase</keyword>
<keyword evidence="1" id="KW-0540">Nuclease</keyword>
<reference evidence="11" key="2">
    <citation type="submission" date="2021-04" db="EMBL/GenBank/DDBJ databases">
        <authorList>
            <person name="Gilroy R."/>
        </authorList>
    </citation>
    <scope>NUCLEOTIDE SEQUENCE</scope>
    <source>
        <strain evidence="11">CHK185-1770</strain>
    </source>
</reference>
<evidence type="ECO:0000256" key="6">
    <source>
        <dbReference type="ARBA" id="ARBA00022839"/>
    </source>
</evidence>
<dbReference type="PANTHER" id="PTHR30591:SF1">
    <property type="entry name" value="RECBCD ENZYME SUBUNIT RECC"/>
    <property type="match status" value="1"/>
</dbReference>
<dbReference type="GO" id="GO:0004527">
    <property type="term" value="F:exonuclease activity"/>
    <property type="evidence" value="ECO:0007669"/>
    <property type="project" value="UniProtKB-KW"/>
</dbReference>
<protein>
    <submittedName>
        <fullName evidence="11">PD-(D/E)XK nuclease family protein</fullName>
    </submittedName>
</protein>
<dbReference type="GO" id="GO:0006310">
    <property type="term" value="P:DNA recombination"/>
    <property type="evidence" value="ECO:0007669"/>
    <property type="project" value="TreeGrafter"/>
</dbReference>
<keyword evidence="9" id="KW-0234">DNA repair</keyword>
<evidence type="ECO:0000256" key="1">
    <source>
        <dbReference type="ARBA" id="ARBA00022722"/>
    </source>
</evidence>
<evidence type="ECO:0000313" key="11">
    <source>
        <dbReference type="EMBL" id="HJB98091.1"/>
    </source>
</evidence>
<dbReference type="InterPro" id="IPR014017">
    <property type="entry name" value="DNA_helicase_UvrD-like_C"/>
</dbReference>
<dbReference type="PANTHER" id="PTHR30591">
    <property type="entry name" value="RECBCD ENZYME SUBUNIT RECC"/>
    <property type="match status" value="1"/>
</dbReference>
<dbReference type="PROSITE" id="PS51217">
    <property type="entry name" value="UVRD_HELICASE_CTER"/>
    <property type="match status" value="1"/>
</dbReference>
<dbReference type="SUPFAM" id="SSF52540">
    <property type="entry name" value="P-loop containing nucleoside triphosphate hydrolases"/>
    <property type="match status" value="1"/>
</dbReference>
<comment type="caution">
    <text evidence="11">The sequence shown here is derived from an EMBL/GenBank/DDBJ whole genome shotgun (WGS) entry which is preliminary data.</text>
</comment>
<evidence type="ECO:0000256" key="9">
    <source>
        <dbReference type="ARBA" id="ARBA00023204"/>
    </source>
</evidence>
<dbReference type="EMBL" id="DWXG01000045">
    <property type="protein sequence ID" value="HJB98091.1"/>
    <property type="molecule type" value="Genomic_DNA"/>
</dbReference>
<dbReference type="Pfam" id="PF12705">
    <property type="entry name" value="PDDEXK_1"/>
    <property type="match status" value="1"/>
</dbReference>
<dbReference type="Proteomes" id="UP000826793">
    <property type="component" value="Unassembled WGS sequence"/>
</dbReference>
<gene>
    <name evidence="11" type="ORF">H9710_05870</name>
</gene>
<dbReference type="GO" id="GO:0004386">
    <property type="term" value="F:helicase activity"/>
    <property type="evidence" value="ECO:0007669"/>
    <property type="project" value="UniProtKB-KW"/>
</dbReference>
<dbReference type="Pfam" id="PF21445">
    <property type="entry name" value="ADDB_N"/>
    <property type="match status" value="1"/>
</dbReference>
<sequence length="1110" mass="123569">MLQFVLGRAGSGKTEYVRRLLADRARAGEGPSMLLVPEQYTFETEKAMLRLAGPVGGNAIPVYSFTRLAEAVFRREGGAVGRRLTEGGRRILMARAVEACQDRLELYQSAAQSGRINDLMLSAVNEMKLCGISPEQLLDLSRTLENRGLAQKLRELSLVYGTYEALVGASYLDSRDDLTRLAQTLETSSFFQGCTVAVDSFEGFTAQELRVLAQILRRAERVVVALCTDGLDQTGTGLFALVDRTRRRLSALAGENGVSVEPPVVLTGAPRFREENLKLVESQLFCAQEILTSPDQEGVVVFEARDPYEEAEFAAATIRRLVQEEGFRYREFSLICRDPDRYYGCLDAALKRREIPCFMSQPARVDGEPVPRFVLGAFQAVLSGTSTEALLEMLKTGVSGFTPQEIAALENYAYLWKISGAAWRQEFVRHPRGFGQEFTPEDRQALEKLNALRERLLGPLERFAQRTKDATGEQMAQAVYLLLNAYGMEENLPAYCLALEEAGEDSLSQKQLRVWDLLLEILDQMRVLLGDRPVSRERFYQLLREVLAGEDVSEIPQTVDQVIFGTPEQVRQSSPRVVFLLGAAQGDFPLAPQTSGVFSDGERRELLARDLPLGDPLEQKAMEERYLAYSVACAPSERLYVSWPRTADGEDKEPGELVTGLQSIFPGLRPWKNLPGEYFANSREAAFSRLAARFHAADGEAGALRLLFQGDPAYEGRLAALERAAGKRPQRMEDPALPRALYGENPFLSPTQIEVFHQCRFQYFCRYGVRARERRPAEVDVLQYGTLMHYLFEKVFREPAQARAQWSQEELEGRVADLIAAYAQENMGGLELLSGREKYRLGRLGQSACKLIRHVEEELSQSQFVPEHLEWGLGAGRDQPPLRISTGKEVVTVGGTIDRVDVYQDPAGQRFVRVIDFKTGRKEFRLGDVLWGLSMQMLVYLAALVEQGQGLPAGVLYMPAAEPSVSVDRGAGEEKIQAEADRQLRMSGVVLSDKEVIRAMEAGAKGRFIPASLNKDGSLGRFSSALTGEQLQTVLAYSKRLIAAMAQELLSGRVEAEPVLQNHNPCRFCPYGAVCGRERGEKDVVQDRTTPQQALAQMEKIVQEGGDFHG</sequence>
<reference evidence="11" key="1">
    <citation type="journal article" date="2021" name="PeerJ">
        <title>Extensive microbial diversity within the chicken gut microbiome revealed by metagenomics and culture.</title>
        <authorList>
            <person name="Gilroy R."/>
            <person name="Ravi A."/>
            <person name="Getino M."/>
            <person name="Pursley I."/>
            <person name="Horton D.L."/>
            <person name="Alikhan N.F."/>
            <person name="Baker D."/>
            <person name="Gharbi K."/>
            <person name="Hall N."/>
            <person name="Watson M."/>
            <person name="Adriaenssens E.M."/>
            <person name="Foster-Nyarko E."/>
            <person name="Jarju S."/>
            <person name="Secka A."/>
            <person name="Antonio M."/>
            <person name="Oren A."/>
            <person name="Chaudhuri R.R."/>
            <person name="La Ragione R."/>
            <person name="Hildebrand F."/>
            <person name="Pallen M.J."/>
        </authorList>
    </citation>
    <scope>NUCLEOTIDE SEQUENCE</scope>
    <source>
        <strain evidence="11">CHK185-1770</strain>
    </source>
</reference>
<keyword evidence="4" id="KW-0378">Hydrolase</keyword>
<organism evidence="11 12">
    <name type="scientific">Candidatus Acutalibacter pullicola</name>
    <dbReference type="NCBI Taxonomy" id="2838417"/>
    <lineage>
        <taxon>Bacteria</taxon>
        <taxon>Bacillati</taxon>
        <taxon>Bacillota</taxon>
        <taxon>Clostridia</taxon>
        <taxon>Eubacteriales</taxon>
        <taxon>Acutalibacteraceae</taxon>
        <taxon>Acutalibacter</taxon>
    </lineage>
</organism>
<keyword evidence="6" id="KW-0269">Exonuclease</keyword>
<dbReference type="GO" id="GO:0006281">
    <property type="term" value="P:DNA repair"/>
    <property type="evidence" value="ECO:0007669"/>
    <property type="project" value="UniProtKB-KW"/>
</dbReference>
<keyword evidence="2" id="KW-0547">Nucleotide-binding</keyword>